<keyword evidence="4" id="KW-0804">Transcription</keyword>
<keyword evidence="6" id="KW-1185">Reference proteome</keyword>
<dbReference type="InterPro" id="IPR036388">
    <property type="entry name" value="WH-like_DNA-bd_sf"/>
</dbReference>
<organism evidence="5 6">
    <name type="scientific">Noviluteimonas lactosilytica</name>
    <dbReference type="NCBI Taxonomy" id="2888523"/>
    <lineage>
        <taxon>Bacteria</taxon>
        <taxon>Pseudomonadati</taxon>
        <taxon>Pseudomonadota</taxon>
        <taxon>Gammaproteobacteria</taxon>
        <taxon>Lysobacterales</taxon>
        <taxon>Lysobacteraceae</taxon>
        <taxon>Noviluteimonas</taxon>
    </lineage>
</organism>
<dbReference type="EMBL" id="JAJGAK010000001">
    <property type="protein sequence ID" value="MCC8361868.1"/>
    <property type="molecule type" value="Genomic_DNA"/>
</dbReference>
<accession>A0ABS8JE86</accession>
<sequence length="130" mass="14645">MTDRKPTAAELDLLRTLWRLGPSTVKDVHQAMQEEKSTATYANVLRLMQVMHGKGLLLRDESQRSHIYAAAQEQDALQTHLLNDFIQKAFAGSGKGLVLAALNAHVTDSEREEIRRLLDEPHDDEESRNA</sequence>
<reference evidence="5" key="1">
    <citation type="submission" date="2021-10" db="EMBL/GenBank/DDBJ databases">
        <authorList>
            <person name="Lyu M."/>
            <person name="Wang X."/>
            <person name="Meng X."/>
            <person name="Xu K."/>
        </authorList>
    </citation>
    <scope>NUCLEOTIDE SEQUENCE</scope>
    <source>
        <strain evidence="5">A6</strain>
    </source>
</reference>
<name>A0ABS8JE86_9GAMM</name>
<dbReference type="Pfam" id="PF03965">
    <property type="entry name" value="Penicillinase_R"/>
    <property type="match status" value="1"/>
</dbReference>
<dbReference type="SUPFAM" id="SSF46785">
    <property type="entry name" value="Winged helix' DNA-binding domain"/>
    <property type="match status" value="1"/>
</dbReference>
<dbReference type="Proteomes" id="UP001165293">
    <property type="component" value="Unassembled WGS sequence"/>
</dbReference>
<keyword evidence="3" id="KW-0238">DNA-binding</keyword>
<comment type="similarity">
    <text evidence="1">Belongs to the BlaI transcriptional regulatory family.</text>
</comment>
<dbReference type="InterPro" id="IPR005650">
    <property type="entry name" value="BlaI_family"/>
</dbReference>
<protein>
    <submittedName>
        <fullName evidence="5">BlaI/MecI/CopY family transcriptional regulator</fullName>
    </submittedName>
</protein>
<gene>
    <name evidence="5" type="ORF">LK996_02060</name>
</gene>
<evidence type="ECO:0000313" key="5">
    <source>
        <dbReference type="EMBL" id="MCC8361868.1"/>
    </source>
</evidence>
<keyword evidence="2" id="KW-0805">Transcription regulation</keyword>
<evidence type="ECO:0000256" key="2">
    <source>
        <dbReference type="ARBA" id="ARBA00023015"/>
    </source>
</evidence>
<evidence type="ECO:0000313" key="6">
    <source>
        <dbReference type="Proteomes" id="UP001165293"/>
    </source>
</evidence>
<dbReference type="Gene3D" id="1.10.10.10">
    <property type="entry name" value="Winged helix-like DNA-binding domain superfamily/Winged helix DNA-binding domain"/>
    <property type="match status" value="1"/>
</dbReference>
<dbReference type="RefSeq" id="WP_230525514.1">
    <property type="nucleotide sequence ID" value="NZ_JAJGAK010000001.1"/>
</dbReference>
<evidence type="ECO:0000256" key="3">
    <source>
        <dbReference type="ARBA" id="ARBA00023125"/>
    </source>
</evidence>
<evidence type="ECO:0000256" key="1">
    <source>
        <dbReference type="ARBA" id="ARBA00011046"/>
    </source>
</evidence>
<proteinExistence type="inferred from homology"/>
<dbReference type="InterPro" id="IPR036390">
    <property type="entry name" value="WH_DNA-bd_sf"/>
</dbReference>
<comment type="caution">
    <text evidence="5">The sequence shown here is derived from an EMBL/GenBank/DDBJ whole genome shotgun (WGS) entry which is preliminary data.</text>
</comment>
<evidence type="ECO:0000256" key="4">
    <source>
        <dbReference type="ARBA" id="ARBA00023163"/>
    </source>
</evidence>